<dbReference type="Gene3D" id="3.30.530.20">
    <property type="match status" value="1"/>
</dbReference>
<dbReference type="Proteomes" id="UP000662939">
    <property type="component" value="Chromosome"/>
</dbReference>
<dbReference type="EMBL" id="CP070496">
    <property type="protein sequence ID" value="QSB05228.1"/>
    <property type="molecule type" value="Genomic_DNA"/>
</dbReference>
<dbReference type="KEGG" id="nav:JQS30_15965"/>
<dbReference type="Pfam" id="PF08327">
    <property type="entry name" value="AHSA1"/>
    <property type="match status" value="1"/>
</dbReference>
<dbReference type="SUPFAM" id="SSF55961">
    <property type="entry name" value="Bet v1-like"/>
    <property type="match status" value="1"/>
</dbReference>
<evidence type="ECO:0000313" key="3">
    <source>
        <dbReference type="EMBL" id="QSB05228.1"/>
    </source>
</evidence>
<feature type="domain" description="Activator of Hsp90 ATPase homologue 1/2-like C-terminal" evidence="2">
    <location>
        <begin position="21"/>
        <end position="152"/>
    </location>
</feature>
<proteinExistence type="inferred from homology"/>
<sequence length="159" mass="17839">MDFTFKVPPGQPILEWDIVVDAPMAVAFAAYMDAAEIPSFWGPAIYATEVLEFDPHTGGKFRIVSRADDGTEHLFSGVFHEVIPGERIVSTFQYGPSPAPVNLEIHDLSEVDGRARFAGRTIFESTQMRDEWVEGGCEEGMHETFTRFERVLARRLGDE</sequence>
<protein>
    <submittedName>
        <fullName evidence="3">SRPBCC domain-containing protein</fullName>
    </submittedName>
</protein>
<gene>
    <name evidence="3" type="ORF">JQS30_15965</name>
</gene>
<evidence type="ECO:0000259" key="2">
    <source>
        <dbReference type="Pfam" id="PF08327"/>
    </source>
</evidence>
<dbReference type="AlphaFoldDB" id="A0A895XU96"/>
<dbReference type="RefSeq" id="WP_213171231.1">
    <property type="nucleotide sequence ID" value="NZ_CP070496.1"/>
</dbReference>
<dbReference type="InterPro" id="IPR013538">
    <property type="entry name" value="ASHA1/2-like_C"/>
</dbReference>
<accession>A0A895XU96</accession>
<evidence type="ECO:0000256" key="1">
    <source>
        <dbReference type="ARBA" id="ARBA00006817"/>
    </source>
</evidence>
<reference evidence="3" key="1">
    <citation type="submission" date="2021-02" db="EMBL/GenBank/DDBJ databases">
        <title>Natronoglycomyces albus gen. nov., sp. nov, a haloalkaliphilic actinobacterium from a soda solonchak soil.</title>
        <authorList>
            <person name="Sorokin D.Y."/>
            <person name="Khijniak T.V."/>
            <person name="Zakharycheva A.P."/>
            <person name="Boueva O.V."/>
            <person name="Ariskina E.V."/>
            <person name="Hahnke R.L."/>
            <person name="Bunk B."/>
            <person name="Sproer C."/>
            <person name="Schumann P."/>
            <person name="Evtushenko L.I."/>
            <person name="Kublanov I.V."/>
        </authorList>
    </citation>
    <scope>NUCLEOTIDE SEQUENCE</scope>
    <source>
        <strain evidence="3">DSM 106290</strain>
    </source>
</reference>
<organism evidence="3 4">
    <name type="scientific">Natronoglycomyces albus</name>
    <dbReference type="NCBI Taxonomy" id="2811108"/>
    <lineage>
        <taxon>Bacteria</taxon>
        <taxon>Bacillati</taxon>
        <taxon>Actinomycetota</taxon>
        <taxon>Actinomycetes</taxon>
        <taxon>Glycomycetales</taxon>
        <taxon>Glycomycetaceae</taxon>
        <taxon>Natronoglycomyces</taxon>
    </lineage>
</organism>
<dbReference type="InterPro" id="IPR023393">
    <property type="entry name" value="START-like_dom_sf"/>
</dbReference>
<name>A0A895XU96_9ACTN</name>
<comment type="similarity">
    <text evidence="1">Belongs to the AHA1 family.</text>
</comment>
<keyword evidence="4" id="KW-1185">Reference proteome</keyword>
<evidence type="ECO:0000313" key="4">
    <source>
        <dbReference type="Proteomes" id="UP000662939"/>
    </source>
</evidence>